<proteinExistence type="predicted"/>
<dbReference type="SUPFAM" id="SSF46785">
    <property type="entry name" value="Winged helix' DNA-binding domain"/>
    <property type="match status" value="1"/>
</dbReference>
<protein>
    <recommendedName>
        <fullName evidence="4">HTH crp-type domain-containing protein</fullName>
    </recommendedName>
</protein>
<dbReference type="Proteomes" id="UP001144471">
    <property type="component" value="Unassembled WGS sequence"/>
</dbReference>
<keyword evidence="3" id="KW-0804">Transcription</keyword>
<dbReference type="AlphaFoldDB" id="A0A9W6GI87"/>
<evidence type="ECO:0000259" key="4">
    <source>
        <dbReference type="Pfam" id="PF13545"/>
    </source>
</evidence>
<accession>A0A9W6GI87</accession>
<dbReference type="InterPro" id="IPR014710">
    <property type="entry name" value="RmlC-like_jellyroll"/>
</dbReference>
<evidence type="ECO:0000256" key="2">
    <source>
        <dbReference type="ARBA" id="ARBA00023125"/>
    </source>
</evidence>
<dbReference type="InterPro" id="IPR018490">
    <property type="entry name" value="cNMP-bd_dom_sf"/>
</dbReference>
<reference evidence="5" key="1">
    <citation type="submission" date="2022-12" db="EMBL/GenBank/DDBJ databases">
        <title>Reference genome sequencing for broad-spectrum identification of bacterial and archaeal isolates by mass spectrometry.</title>
        <authorList>
            <person name="Sekiguchi Y."/>
            <person name="Tourlousse D.M."/>
        </authorList>
    </citation>
    <scope>NUCLEOTIDE SEQUENCE</scope>
    <source>
        <strain evidence="5">10succ1</strain>
    </source>
</reference>
<evidence type="ECO:0000256" key="1">
    <source>
        <dbReference type="ARBA" id="ARBA00023015"/>
    </source>
</evidence>
<keyword evidence="2" id="KW-0238">DNA-binding</keyword>
<dbReference type="GO" id="GO:0003677">
    <property type="term" value="F:DNA binding"/>
    <property type="evidence" value="ECO:0007669"/>
    <property type="project" value="UniProtKB-KW"/>
</dbReference>
<dbReference type="InterPro" id="IPR036390">
    <property type="entry name" value="WH_DNA-bd_sf"/>
</dbReference>
<organism evidence="5 6">
    <name type="scientific">Propionigenium maris DSM 9537</name>
    <dbReference type="NCBI Taxonomy" id="1123000"/>
    <lineage>
        <taxon>Bacteria</taxon>
        <taxon>Fusobacteriati</taxon>
        <taxon>Fusobacteriota</taxon>
        <taxon>Fusobacteriia</taxon>
        <taxon>Fusobacteriales</taxon>
        <taxon>Fusobacteriaceae</taxon>
        <taxon>Propionigenium</taxon>
    </lineage>
</organism>
<dbReference type="GO" id="GO:0006355">
    <property type="term" value="P:regulation of DNA-templated transcription"/>
    <property type="evidence" value="ECO:0007669"/>
    <property type="project" value="InterPro"/>
</dbReference>
<sequence>MTKAEILRNLELEELIGTEFEDIMEIVKLKKGENIYCDRADKLFAQYLLEGRVQYIIYTPEGGEFYINIFPGEIRGINRCFFRSIEEEAKANFEADLLAKEDSVIAKLPLGRIFDMEFPQKEKLLQKIIEMIVRENFKHSRYLFFKNIYSDEEFLIKVLEMYDEVKVTTKELAELLNINLRTLQRLIKNLDDAGIISRENKMISIIDQEKLEEYKRKFEK</sequence>
<evidence type="ECO:0000313" key="5">
    <source>
        <dbReference type="EMBL" id="GLI54655.1"/>
    </source>
</evidence>
<name>A0A9W6GI87_9FUSO</name>
<evidence type="ECO:0000313" key="6">
    <source>
        <dbReference type="Proteomes" id="UP001144471"/>
    </source>
</evidence>
<comment type="caution">
    <text evidence="5">The sequence shown here is derived from an EMBL/GenBank/DDBJ whole genome shotgun (WGS) entry which is preliminary data.</text>
</comment>
<dbReference type="RefSeq" id="WP_281832490.1">
    <property type="nucleotide sequence ID" value="NZ_BSDY01000001.1"/>
</dbReference>
<dbReference type="SUPFAM" id="SSF51206">
    <property type="entry name" value="cAMP-binding domain-like"/>
    <property type="match status" value="1"/>
</dbReference>
<dbReference type="InterPro" id="IPR012318">
    <property type="entry name" value="HTH_CRP"/>
</dbReference>
<dbReference type="Gene3D" id="2.60.120.10">
    <property type="entry name" value="Jelly Rolls"/>
    <property type="match status" value="1"/>
</dbReference>
<feature type="domain" description="HTH crp-type" evidence="4">
    <location>
        <begin position="164"/>
        <end position="214"/>
    </location>
</feature>
<dbReference type="EMBL" id="BSDY01000001">
    <property type="protein sequence ID" value="GLI54655.1"/>
    <property type="molecule type" value="Genomic_DNA"/>
</dbReference>
<gene>
    <name evidence="5" type="ORF">PM10SUCC1_01700</name>
</gene>
<keyword evidence="6" id="KW-1185">Reference proteome</keyword>
<evidence type="ECO:0000256" key="3">
    <source>
        <dbReference type="ARBA" id="ARBA00023163"/>
    </source>
</evidence>
<keyword evidence="1" id="KW-0805">Transcription regulation</keyword>
<dbReference type="Pfam" id="PF13545">
    <property type="entry name" value="HTH_Crp_2"/>
    <property type="match status" value="1"/>
</dbReference>